<proteinExistence type="predicted"/>
<feature type="region of interest" description="Disordered" evidence="2">
    <location>
        <begin position="50"/>
        <end position="69"/>
    </location>
</feature>
<evidence type="ECO:0000313" key="6">
    <source>
        <dbReference type="EMBL" id="GIL98343.1"/>
    </source>
</evidence>
<keyword evidence="3" id="KW-0472">Membrane</keyword>
<dbReference type="SUPFAM" id="SSF52047">
    <property type="entry name" value="RNI-like"/>
    <property type="match status" value="1"/>
</dbReference>
<dbReference type="PROSITE" id="PS50181">
    <property type="entry name" value="FBOX"/>
    <property type="match status" value="1"/>
</dbReference>
<dbReference type="EMBL" id="BNCP01000002">
    <property type="protein sequence ID" value="GIL70617.1"/>
    <property type="molecule type" value="Genomic_DNA"/>
</dbReference>
<evidence type="ECO:0000313" key="5">
    <source>
        <dbReference type="EMBL" id="GIL70617.1"/>
    </source>
</evidence>
<gene>
    <name evidence="5" type="ORF">Vretifemale_1361</name>
    <name evidence="6" type="ORF">Vretimale_3737</name>
</gene>
<dbReference type="InterPro" id="IPR036047">
    <property type="entry name" value="F-box-like_dom_sf"/>
</dbReference>
<feature type="transmembrane region" description="Helical" evidence="3">
    <location>
        <begin position="23"/>
        <end position="39"/>
    </location>
</feature>
<evidence type="ECO:0000313" key="7">
    <source>
        <dbReference type="Proteomes" id="UP000722791"/>
    </source>
</evidence>
<accession>A0A8J4G1U4</accession>
<dbReference type="AlphaFoldDB" id="A0A8J4G1U4"/>
<dbReference type="EMBL" id="BNCQ01000005">
    <property type="protein sequence ID" value="GIL98343.1"/>
    <property type="molecule type" value="Genomic_DNA"/>
</dbReference>
<keyword evidence="3" id="KW-0812">Transmembrane</keyword>
<keyword evidence="8" id="KW-1185">Reference proteome</keyword>
<evidence type="ECO:0000259" key="4">
    <source>
        <dbReference type="PROSITE" id="PS50181"/>
    </source>
</evidence>
<dbReference type="InterPro" id="IPR001810">
    <property type="entry name" value="F-box_dom"/>
</dbReference>
<feature type="domain" description="F-box" evidence="4">
    <location>
        <begin position="85"/>
        <end position="143"/>
    </location>
</feature>
<dbReference type="OrthoDB" id="539358at2759"/>
<evidence type="ECO:0000256" key="1">
    <source>
        <dbReference type="ARBA" id="ARBA00004430"/>
    </source>
</evidence>
<keyword evidence="3" id="KW-1133">Transmembrane helix</keyword>
<dbReference type="Proteomes" id="UP000747110">
    <property type="component" value="Unassembled WGS sequence"/>
</dbReference>
<comment type="subcellular location">
    <subcellularLocation>
        <location evidence="1">Cytoplasm</location>
        <location evidence="1">Cytoskeleton</location>
        <location evidence="1">Cilium axoneme</location>
    </subcellularLocation>
</comment>
<dbReference type="Gene3D" id="3.80.10.10">
    <property type="entry name" value="Ribonuclease Inhibitor"/>
    <property type="match status" value="1"/>
</dbReference>
<sequence>MTGEALTNCSQQMATWVQNRRNFALGVSSVALFVVLGAIQRVRRRGRGAYGQRSQGRLGNKSGGTVERHGEPCTCPVLWEQIQQRDWLFGLPPQIADSILARLDIQDLKALRATCRQTYLQVAARTVKLVRALDAPPRTWRLLASPRLDSIYPGLRELHLILAGDQRDEEQSEVEVGGQGSRDGVGRRANRTAAPMAATTGAAAAASRAQLSAANGGGGRSWGPSPGHSRGPECLRNFVSWSANGHLHGLTLLDLSRCGQVPIYRDTWTELVEALGLGEVTLRVDWRALLHHGTGAATAPAVAVVGGAGGVGGSMTGRSFTRRGGGNAAAAAAAAAAKAKAAAGGLLTSPISPETGGGSSSSSLPPLPPAPRCSCSICGPSPPDATPVLSALHVLAKLRPCCSVELAGRGLPVRSPAVLEQLCAVSQVVSVSIAVCGVRPLAHHAGWFSCLRRLHTLELRYREETSGDVALHQIIRALQAPVPLRSLVLHRPTTHPLDETDLAALTQLPGLSSLDAPGLRVHTPTSLVMAGVTRLALRSDRLELTQPLVALFPSLEHLELGHGAGDLPPTPVLAAAAAVMGAQGAGTNALLRNALAAEPAGPVAAVDEAMPVAVFPAAGAAGMVLADELVVPAAVGPAEGQQHLHAHPHLQHQSVQSLLPQELTLHLRLLQGLSGLRVLSIGGKPGHGVEALSSLTALSSLILVRSSEFRPLRKAVEELRGLTQLRSLELHACLGGDACGYEIARLLRRLQKLPNLSRLVVHGCDPRLPQQLATAPLARLAELQLLGLPELQPLDLRYVVQAQTGCRRLVVRGCGRLERQMVEALPKVTNRPLLSVEWAP</sequence>
<feature type="compositionally biased region" description="Low complexity" evidence="2">
    <location>
        <begin position="192"/>
        <end position="214"/>
    </location>
</feature>
<dbReference type="GO" id="GO:0005930">
    <property type="term" value="C:axoneme"/>
    <property type="evidence" value="ECO:0007669"/>
    <property type="project" value="UniProtKB-SubCell"/>
</dbReference>
<evidence type="ECO:0000256" key="3">
    <source>
        <dbReference type="SAM" id="Phobius"/>
    </source>
</evidence>
<name>A0A8J4G1U4_9CHLO</name>
<dbReference type="Proteomes" id="UP000722791">
    <property type="component" value="Unassembled WGS sequence"/>
</dbReference>
<protein>
    <recommendedName>
        <fullName evidence="4">F-box domain-containing protein</fullName>
    </recommendedName>
</protein>
<feature type="region of interest" description="Disordered" evidence="2">
    <location>
        <begin position="169"/>
        <end position="229"/>
    </location>
</feature>
<evidence type="ECO:0000256" key="2">
    <source>
        <dbReference type="SAM" id="MobiDB-lite"/>
    </source>
</evidence>
<evidence type="ECO:0000313" key="8">
    <source>
        <dbReference type="Proteomes" id="UP000747110"/>
    </source>
</evidence>
<reference evidence="6" key="1">
    <citation type="journal article" date="2021" name="Proc. Natl. Acad. Sci. U.S.A.">
        <title>Three genomes in the algal genus Volvox reveal the fate of a haploid sex-determining region after a transition to homothallism.</title>
        <authorList>
            <person name="Yamamoto K."/>
            <person name="Hamaji T."/>
            <person name="Kawai-Toyooka H."/>
            <person name="Matsuzaki R."/>
            <person name="Takahashi F."/>
            <person name="Nishimura Y."/>
            <person name="Kawachi M."/>
            <person name="Noguchi H."/>
            <person name="Minakuchi Y."/>
            <person name="Umen J.G."/>
            <person name="Toyoda A."/>
            <person name="Nozaki H."/>
        </authorList>
    </citation>
    <scope>NUCLEOTIDE SEQUENCE</scope>
    <source>
        <strain evidence="6">NIES-3785</strain>
        <strain evidence="5">NIES-3786</strain>
    </source>
</reference>
<organism evidence="6 7">
    <name type="scientific">Volvox reticuliferus</name>
    <dbReference type="NCBI Taxonomy" id="1737510"/>
    <lineage>
        <taxon>Eukaryota</taxon>
        <taxon>Viridiplantae</taxon>
        <taxon>Chlorophyta</taxon>
        <taxon>core chlorophytes</taxon>
        <taxon>Chlorophyceae</taxon>
        <taxon>CS clade</taxon>
        <taxon>Chlamydomonadales</taxon>
        <taxon>Volvocaceae</taxon>
        <taxon>Volvox</taxon>
    </lineage>
</organism>
<comment type="caution">
    <text evidence="6">The sequence shown here is derived from an EMBL/GenBank/DDBJ whole genome shotgun (WGS) entry which is preliminary data.</text>
</comment>
<dbReference type="InterPro" id="IPR032675">
    <property type="entry name" value="LRR_dom_sf"/>
</dbReference>
<dbReference type="SUPFAM" id="SSF81383">
    <property type="entry name" value="F-box domain"/>
    <property type="match status" value="1"/>
</dbReference>